<dbReference type="EMBL" id="LBMM01000361">
    <property type="protein sequence ID" value="KMQ99397.1"/>
    <property type="molecule type" value="Genomic_DNA"/>
</dbReference>
<dbReference type="Proteomes" id="UP000036403">
    <property type="component" value="Unassembled WGS sequence"/>
</dbReference>
<proteinExistence type="inferred from homology"/>
<evidence type="ECO:0000313" key="16">
    <source>
        <dbReference type="Proteomes" id="UP000036403"/>
    </source>
</evidence>
<feature type="signal peptide" evidence="14">
    <location>
        <begin position="1"/>
        <end position="22"/>
    </location>
</feature>
<dbReference type="AlphaFoldDB" id="A0A0J7L6S5"/>
<organism evidence="15 16">
    <name type="scientific">Lasius niger</name>
    <name type="common">Black garden ant</name>
    <dbReference type="NCBI Taxonomy" id="67767"/>
    <lineage>
        <taxon>Eukaryota</taxon>
        <taxon>Metazoa</taxon>
        <taxon>Ecdysozoa</taxon>
        <taxon>Arthropoda</taxon>
        <taxon>Hexapoda</taxon>
        <taxon>Insecta</taxon>
        <taxon>Pterygota</taxon>
        <taxon>Neoptera</taxon>
        <taxon>Endopterygota</taxon>
        <taxon>Hymenoptera</taxon>
        <taxon>Apocrita</taxon>
        <taxon>Aculeata</taxon>
        <taxon>Formicoidea</taxon>
        <taxon>Formicidae</taxon>
        <taxon>Formicinae</taxon>
        <taxon>Lasius</taxon>
        <taxon>Lasius</taxon>
    </lineage>
</organism>
<reference evidence="15 16" key="1">
    <citation type="submission" date="2015-04" db="EMBL/GenBank/DDBJ databases">
        <title>Lasius niger genome sequencing.</title>
        <authorList>
            <person name="Konorov E.A."/>
            <person name="Nikitin M.A."/>
            <person name="Kirill M.V."/>
            <person name="Chang P."/>
        </authorList>
    </citation>
    <scope>NUCLEOTIDE SEQUENCE [LARGE SCALE GENOMIC DNA]</scope>
    <source>
        <tissue evidence="15">Whole</tissue>
    </source>
</reference>
<dbReference type="PANTHER" id="PTHR12413:SF1">
    <property type="entry name" value="DOLICHYL PYROPHOSPHATE MAN9GLCNAC2 ALPHA-1,3-GLUCOSYLTRANSFERASE"/>
    <property type="match status" value="1"/>
</dbReference>
<dbReference type="GO" id="GO:0005789">
    <property type="term" value="C:endoplasmic reticulum membrane"/>
    <property type="evidence" value="ECO:0007669"/>
    <property type="project" value="UniProtKB-SubCell"/>
</dbReference>
<comment type="pathway">
    <text evidence="2">Protein modification; protein glycosylation.</text>
</comment>
<comment type="caution">
    <text evidence="15">The sequence shown here is derived from an EMBL/GenBank/DDBJ whole genome shotgun (WGS) entry which is preliminary data.</text>
</comment>
<evidence type="ECO:0000256" key="9">
    <source>
        <dbReference type="ARBA" id="ARBA00022989"/>
    </source>
</evidence>
<evidence type="ECO:0000256" key="4">
    <source>
        <dbReference type="ARBA" id="ARBA00011937"/>
    </source>
</evidence>
<dbReference type="GO" id="GO:0042281">
    <property type="term" value="F:dolichyl pyrophosphate Man9GlcNAc2 alpha-1,3-glucosyltransferase activity"/>
    <property type="evidence" value="ECO:0007669"/>
    <property type="project" value="UniProtKB-EC"/>
</dbReference>
<sequence>MQGKLQLALVSCFAILLRCCITHHSHSGEGKPPMYGDYEAQRHWQEITLNLPLDKWYINTTDNDLQYWGLDYPPLTAYHSLLLGHIANRIDPSFVKLQESRGEKINDVQRANNVIKIEREVVDQSDGCGAKFSVVVVSNLFQGKPTLQRHRLVYGVLEEELKTIHAISVTTLTPEQWEKTKS</sequence>
<keyword evidence="7" id="KW-0812">Transmembrane</keyword>
<keyword evidence="5" id="KW-0328">Glycosyltransferase</keyword>
<dbReference type="UniPathway" id="UPA00378"/>
<protein>
    <recommendedName>
        <fullName evidence="4">dolichyl-P-Glc:Man9GlcNAc2-PP-dolichol alpha-1,3-glucosyltransferase</fullName>
        <ecNumber evidence="4">2.4.1.267</ecNumber>
    </recommendedName>
    <alternativeName>
        <fullName evidence="12">Asparagine-linked glycosylation protein 6 homolog</fullName>
    </alternativeName>
    <alternativeName>
        <fullName evidence="11">Dol-P-Glc:Man(9)GlcNAc(2)-PP-Dol alpha-1,3-glucosyltransferase</fullName>
    </alternativeName>
</protein>
<name>A0A0J7L6S5_LASNI</name>
<evidence type="ECO:0000256" key="1">
    <source>
        <dbReference type="ARBA" id="ARBA00004477"/>
    </source>
</evidence>
<dbReference type="Pfam" id="PF01722">
    <property type="entry name" value="BolA"/>
    <property type="match status" value="1"/>
</dbReference>
<dbReference type="OrthoDB" id="4983at2759"/>
<dbReference type="InterPro" id="IPR002634">
    <property type="entry name" value="BolA"/>
</dbReference>
<keyword evidence="10" id="KW-0472">Membrane</keyword>
<evidence type="ECO:0000256" key="13">
    <source>
        <dbReference type="RuleBase" id="RU003860"/>
    </source>
</evidence>
<dbReference type="InterPro" id="IPR036065">
    <property type="entry name" value="BolA-like_sf"/>
</dbReference>
<dbReference type="PANTHER" id="PTHR12413">
    <property type="entry name" value="DOLICHYL GLYCOSYLTRANSFERASE"/>
    <property type="match status" value="1"/>
</dbReference>
<evidence type="ECO:0000256" key="3">
    <source>
        <dbReference type="ARBA" id="ARBA00008715"/>
    </source>
</evidence>
<dbReference type="Gene3D" id="3.10.20.90">
    <property type="entry name" value="Phosphatidylinositol 3-kinase Catalytic Subunit, Chain A, domain 1"/>
    <property type="match status" value="1"/>
</dbReference>
<feature type="chain" id="PRO_5005290529" description="dolichyl-P-Glc:Man9GlcNAc2-PP-dolichol alpha-1,3-glucosyltransferase" evidence="14">
    <location>
        <begin position="23"/>
        <end position="182"/>
    </location>
</feature>
<evidence type="ECO:0000256" key="7">
    <source>
        <dbReference type="ARBA" id="ARBA00022692"/>
    </source>
</evidence>
<dbReference type="Pfam" id="PF03155">
    <property type="entry name" value="Alg6_Alg8"/>
    <property type="match status" value="1"/>
</dbReference>
<gene>
    <name evidence="15" type="ORF">RF55_1080</name>
</gene>
<evidence type="ECO:0000256" key="11">
    <source>
        <dbReference type="ARBA" id="ARBA00032921"/>
    </source>
</evidence>
<keyword evidence="6 15" id="KW-0808">Transferase</keyword>
<comment type="similarity">
    <text evidence="13">Belongs to the BolA/IbaG family.</text>
</comment>
<dbReference type="SUPFAM" id="SSF82657">
    <property type="entry name" value="BolA-like"/>
    <property type="match status" value="1"/>
</dbReference>
<evidence type="ECO:0000256" key="10">
    <source>
        <dbReference type="ARBA" id="ARBA00023136"/>
    </source>
</evidence>
<evidence type="ECO:0000256" key="14">
    <source>
        <dbReference type="SAM" id="SignalP"/>
    </source>
</evidence>
<keyword evidence="14" id="KW-0732">Signal</keyword>
<keyword evidence="16" id="KW-1185">Reference proteome</keyword>
<dbReference type="PaxDb" id="67767-A0A0J7L6S5"/>
<comment type="similarity">
    <text evidence="3">Belongs to the ALG6/ALG8 glucosyltransferase family.</text>
</comment>
<dbReference type="STRING" id="67767.A0A0J7L6S5"/>
<dbReference type="InterPro" id="IPR004856">
    <property type="entry name" value="Glyco_trans_ALG6/ALG8"/>
</dbReference>
<keyword evidence="9" id="KW-1133">Transmembrane helix</keyword>
<evidence type="ECO:0000313" key="15">
    <source>
        <dbReference type="EMBL" id="KMQ99397.1"/>
    </source>
</evidence>
<evidence type="ECO:0000256" key="12">
    <source>
        <dbReference type="ARBA" id="ARBA00033252"/>
    </source>
</evidence>
<keyword evidence="8" id="KW-0256">Endoplasmic reticulum</keyword>
<evidence type="ECO:0000256" key="2">
    <source>
        <dbReference type="ARBA" id="ARBA00004922"/>
    </source>
</evidence>
<evidence type="ECO:0000256" key="5">
    <source>
        <dbReference type="ARBA" id="ARBA00022676"/>
    </source>
</evidence>
<comment type="subcellular location">
    <subcellularLocation>
        <location evidence="1">Endoplasmic reticulum membrane</location>
        <topology evidence="1">Multi-pass membrane protein</topology>
    </subcellularLocation>
</comment>
<evidence type="ECO:0000256" key="6">
    <source>
        <dbReference type="ARBA" id="ARBA00022679"/>
    </source>
</evidence>
<evidence type="ECO:0000256" key="8">
    <source>
        <dbReference type="ARBA" id="ARBA00022824"/>
    </source>
</evidence>
<dbReference type="EC" id="2.4.1.267" evidence="4"/>
<accession>A0A0J7L6S5</accession>